<dbReference type="InParanoid" id="A0A1D2VM49"/>
<name>A0A1D2VM49_9ASCO</name>
<dbReference type="Proteomes" id="UP000095038">
    <property type="component" value="Unassembled WGS sequence"/>
</dbReference>
<keyword evidence="1" id="KW-0732">Signal</keyword>
<accession>A0A1D2VM49</accession>
<dbReference type="EMBL" id="KV454477">
    <property type="protein sequence ID" value="ODV62654.1"/>
    <property type="molecule type" value="Genomic_DNA"/>
</dbReference>
<protein>
    <recommendedName>
        <fullName evidence="4">Secreted protein</fullName>
    </recommendedName>
</protein>
<evidence type="ECO:0008006" key="4">
    <source>
        <dbReference type="Google" id="ProtNLM"/>
    </source>
</evidence>
<evidence type="ECO:0000256" key="1">
    <source>
        <dbReference type="SAM" id="SignalP"/>
    </source>
</evidence>
<evidence type="ECO:0000313" key="3">
    <source>
        <dbReference type="Proteomes" id="UP000095038"/>
    </source>
</evidence>
<sequence length="103" mass="11780">MLNSDFIIITITKHRLPQTHSFLVILLALHSHFWSCHSIGQYSGSIPEREVIKHFCKNTQSQNNSFEISTTKDSNQICTKSAMRADLRIYANKKALSHMTAFV</sequence>
<proteinExistence type="predicted"/>
<dbReference type="AlphaFoldDB" id="A0A1D2VM49"/>
<dbReference type="GeneID" id="30962753"/>
<feature type="signal peptide" evidence="1">
    <location>
        <begin position="1"/>
        <end position="38"/>
    </location>
</feature>
<evidence type="ECO:0000313" key="2">
    <source>
        <dbReference type="EMBL" id="ODV62654.1"/>
    </source>
</evidence>
<keyword evidence="3" id="KW-1185">Reference proteome</keyword>
<gene>
    <name evidence="2" type="ORF">ASCRUDRAFT_136976</name>
</gene>
<organism evidence="2 3">
    <name type="scientific">Ascoidea rubescens DSM 1968</name>
    <dbReference type="NCBI Taxonomy" id="1344418"/>
    <lineage>
        <taxon>Eukaryota</taxon>
        <taxon>Fungi</taxon>
        <taxon>Dikarya</taxon>
        <taxon>Ascomycota</taxon>
        <taxon>Saccharomycotina</taxon>
        <taxon>Saccharomycetes</taxon>
        <taxon>Ascoideaceae</taxon>
        <taxon>Ascoidea</taxon>
    </lineage>
</organism>
<dbReference type="RefSeq" id="XP_020048961.1">
    <property type="nucleotide sequence ID" value="XM_020189117.1"/>
</dbReference>
<reference evidence="3" key="1">
    <citation type="submission" date="2016-05" db="EMBL/GenBank/DDBJ databases">
        <title>Comparative genomics of biotechnologically important yeasts.</title>
        <authorList>
            <consortium name="DOE Joint Genome Institute"/>
            <person name="Riley R."/>
            <person name="Haridas S."/>
            <person name="Wolfe K.H."/>
            <person name="Lopes M.R."/>
            <person name="Hittinger C.T."/>
            <person name="Goker M."/>
            <person name="Salamov A."/>
            <person name="Wisecaver J."/>
            <person name="Long T.M."/>
            <person name="Aerts A.L."/>
            <person name="Barry K."/>
            <person name="Choi C."/>
            <person name="Clum A."/>
            <person name="Coughlan A.Y."/>
            <person name="Deshpande S."/>
            <person name="Douglass A.P."/>
            <person name="Hanson S.J."/>
            <person name="Klenk H.-P."/>
            <person name="Labutti K."/>
            <person name="Lapidus A."/>
            <person name="Lindquist E."/>
            <person name="Lipzen A."/>
            <person name="Meier-Kolthoff J.P."/>
            <person name="Ohm R.A."/>
            <person name="Otillar R.P."/>
            <person name="Pangilinan J."/>
            <person name="Peng Y."/>
            <person name="Rokas A."/>
            <person name="Rosa C.A."/>
            <person name="Scheuner C."/>
            <person name="Sibirny A.A."/>
            <person name="Slot J.C."/>
            <person name="Stielow J.B."/>
            <person name="Sun H."/>
            <person name="Kurtzman C.P."/>
            <person name="Blackwell M."/>
            <person name="Grigoriev I.V."/>
            <person name="Jeffries T.W."/>
        </authorList>
    </citation>
    <scope>NUCLEOTIDE SEQUENCE [LARGE SCALE GENOMIC DNA]</scope>
    <source>
        <strain evidence="3">DSM 1968</strain>
    </source>
</reference>
<feature type="chain" id="PRO_5008910530" description="Secreted protein" evidence="1">
    <location>
        <begin position="39"/>
        <end position="103"/>
    </location>
</feature>